<protein>
    <submittedName>
        <fullName evidence="2">Uncharacterized protein</fullName>
    </submittedName>
</protein>
<evidence type="ECO:0000313" key="2">
    <source>
        <dbReference type="EMBL" id="EJW02873.1"/>
    </source>
</evidence>
<organism evidence="2 3">
    <name type="scientific">Edhazardia aedis (strain USNM 41457)</name>
    <name type="common">Microsporidian parasite</name>
    <dbReference type="NCBI Taxonomy" id="1003232"/>
    <lineage>
        <taxon>Eukaryota</taxon>
        <taxon>Fungi</taxon>
        <taxon>Fungi incertae sedis</taxon>
        <taxon>Microsporidia</taxon>
        <taxon>Edhazardia</taxon>
    </lineage>
</organism>
<proteinExistence type="predicted"/>
<dbReference type="EMBL" id="AFBI03000053">
    <property type="protein sequence ID" value="EJW02873.1"/>
    <property type="molecule type" value="Genomic_DNA"/>
</dbReference>
<sequence>MLFLKFWMLLHLSFSRQEEEKKTYDGIVCYNINNEYPEGHFFELISRHISQISLHIFTQEKHNRKSFIMGLEDSFYKCVTTLIYKNILLFHAKTIIDNLDTLIFSDTKSPLNNATEILEINIPTNFQFCENIGSLSKVIFDPFYDFLSYEIFLQMYLENHTFRKDFNIGLKTTLDILITKKFDSNKFIGKTFVDNIRLYLTDLKYQILTDSIGKTLSIFYNHSSIYTNETEFSAFINYSISKYKTRSNVNGEIPKIFHKCCTDLLFAEILSNLYMIYIGKFKKNKTIVNNYKKIIKNNMNLFLDGKISLKNEINAYKNEYDADDMKGIASIFFRPKWSENDKYQTKIRHNSVNNNKLGISCDFKAKNSIKFKKLYNIASNNLEKLKKFGFYWTDMIKKEIISMYIKSKTGDGTIILICFEFFNIKNVDENENNYQKKSIFIKRMNELKEHICVDINENEFDYLVEQYKTEYLIKISLIIMSHYKAALRKIYPKCIIIETIPEQLPNFQLFCILG</sequence>
<dbReference type="InParanoid" id="J8ZT72"/>
<keyword evidence="1" id="KW-0732">Signal</keyword>
<dbReference type="Proteomes" id="UP000003163">
    <property type="component" value="Unassembled WGS sequence"/>
</dbReference>
<feature type="chain" id="PRO_5003818818" evidence="1">
    <location>
        <begin position="18"/>
        <end position="514"/>
    </location>
</feature>
<keyword evidence="3" id="KW-1185">Reference proteome</keyword>
<accession>J8ZT72</accession>
<feature type="signal peptide" evidence="1">
    <location>
        <begin position="1"/>
        <end position="17"/>
    </location>
</feature>
<evidence type="ECO:0000256" key="1">
    <source>
        <dbReference type="SAM" id="SignalP"/>
    </source>
</evidence>
<comment type="caution">
    <text evidence="2">The sequence shown here is derived from an EMBL/GenBank/DDBJ whole genome shotgun (WGS) entry which is preliminary data.</text>
</comment>
<name>J8ZT72_EDHAE</name>
<dbReference type="HOGENOM" id="CLU_038947_0_0_1"/>
<reference evidence="2 3" key="1">
    <citation type="submission" date="2011-08" db="EMBL/GenBank/DDBJ databases">
        <authorList>
            <person name="Liu Z.J."/>
            <person name="Shi F.L."/>
            <person name="Lu J.Q."/>
            <person name="Li M."/>
            <person name="Wang Z.L."/>
        </authorList>
    </citation>
    <scope>NUCLEOTIDE SEQUENCE [LARGE SCALE GENOMIC DNA]</scope>
    <source>
        <strain evidence="2 3">USNM 41457</strain>
    </source>
</reference>
<reference evidence="3" key="2">
    <citation type="submission" date="2015-07" db="EMBL/GenBank/DDBJ databases">
        <title>Contrasting host-pathogen interactions and genome evolution in two generalist and specialist microsporidian pathogens of mosquitoes.</title>
        <authorList>
            <consortium name="The Broad Institute Genomics Platform"/>
            <consortium name="The Broad Institute Genome Sequencing Center for Infectious Disease"/>
            <person name="Cuomo C.A."/>
            <person name="Sanscrainte N.D."/>
            <person name="Goldberg J.M."/>
            <person name="Heiman D."/>
            <person name="Young S."/>
            <person name="Zeng Q."/>
            <person name="Becnel J.J."/>
            <person name="Birren B.W."/>
        </authorList>
    </citation>
    <scope>NUCLEOTIDE SEQUENCE [LARGE SCALE GENOMIC DNA]</scope>
    <source>
        <strain evidence="3">USNM 41457</strain>
    </source>
</reference>
<evidence type="ECO:0000313" key="3">
    <source>
        <dbReference type="Proteomes" id="UP000003163"/>
    </source>
</evidence>
<dbReference type="VEuPathDB" id="MicrosporidiaDB:EDEG_02753"/>
<gene>
    <name evidence="2" type="ORF">EDEG_02753</name>
</gene>
<dbReference type="AlphaFoldDB" id="J8ZT72"/>